<evidence type="ECO:0000313" key="1">
    <source>
        <dbReference type="EMBL" id="KIW61448.1"/>
    </source>
</evidence>
<evidence type="ECO:0000313" key="2">
    <source>
        <dbReference type="Proteomes" id="UP000054342"/>
    </source>
</evidence>
<accession>A0A0D2F0L5</accession>
<organism evidence="1 2">
    <name type="scientific">Exophiala xenobiotica</name>
    <dbReference type="NCBI Taxonomy" id="348802"/>
    <lineage>
        <taxon>Eukaryota</taxon>
        <taxon>Fungi</taxon>
        <taxon>Dikarya</taxon>
        <taxon>Ascomycota</taxon>
        <taxon>Pezizomycotina</taxon>
        <taxon>Eurotiomycetes</taxon>
        <taxon>Chaetothyriomycetidae</taxon>
        <taxon>Chaetothyriales</taxon>
        <taxon>Herpotrichiellaceae</taxon>
        <taxon>Exophiala</taxon>
    </lineage>
</organism>
<sequence>MANASSSSSTQLPQLPSIVLYEIATWLVNDLDDEHHHRIAMATLKSLRLTCRELARMGNINRALFKSINLHPTEDNFQRLVQTDLTPIRPFVRQLNFFPSPYIPGLTRNKFEDMLRAHYSLLGSHCNCCARRTYEQRMHEHPHGRIPLSDREITARFLSYTQAAHEDMALLQDGILPDLWRKELLPLGNVSSIRLCSVTTLLSRQPYLINEPELSWCQLCKDNISFMDSIAGPNGDRLFEAVIRTLISTQLSVEELKVGCELEHTFQPGWSDSSWRQLNLDKLKTITIDSVPFCDRSESDFVRSSSATRACTAVIKKVQKTVQSMTLCRDYDGLPDLIWPPDSQLELLPMRSVHLKGFNLHHEDFADTIIGLTRLDKLVLERCDTRNWRTIFDAVSSKPTPLDFKCIDIYDDMDYWNFDMKKKDEVEAHPDVNAGTLLQKRLYLYLTHREAWNDDLELWFAP</sequence>
<dbReference type="OrthoDB" id="4132811at2759"/>
<dbReference type="RefSeq" id="XP_013322032.1">
    <property type="nucleotide sequence ID" value="XM_013466578.1"/>
</dbReference>
<dbReference type="HOGENOM" id="CLU_591880_0_0_1"/>
<dbReference type="EMBL" id="KN847317">
    <property type="protein sequence ID" value="KIW61448.1"/>
    <property type="molecule type" value="Genomic_DNA"/>
</dbReference>
<gene>
    <name evidence="1" type="ORF">PV05_01568</name>
</gene>
<reference evidence="1 2" key="1">
    <citation type="submission" date="2015-01" db="EMBL/GenBank/DDBJ databases">
        <title>The Genome Sequence of Exophiala xenobiotica CBS118157.</title>
        <authorList>
            <consortium name="The Broad Institute Genomics Platform"/>
            <person name="Cuomo C."/>
            <person name="de Hoog S."/>
            <person name="Gorbushina A."/>
            <person name="Stielow B."/>
            <person name="Teixiera M."/>
            <person name="Abouelleil A."/>
            <person name="Chapman S.B."/>
            <person name="Priest M."/>
            <person name="Young S.K."/>
            <person name="Wortman J."/>
            <person name="Nusbaum C."/>
            <person name="Birren B."/>
        </authorList>
    </citation>
    <scope>NUCLEOTIDE SEQUENCE [LARGE SCALE GENOMIC DNA]</scope>
    <source>
        <strain evidence="1 2">CBS 118157</strain>
    </source>
</reference>
<proteinExistence type="predicted"/>
<keyword evidence="2" id="KW-1185">Reference proteome</keyword>
<dbReference type="GeneID" id="25323476"/>
<name>A0A0D2F0L5_9EURO</name>
<dbReference type="Proteomes" id="UP000054342">
    <property type="component" value="Unassembled WGS sequence"/>
</dbReference>
<dbReference type="AlphaFoldDB" id="A0A0D2F0L5"/>
<protein>
    <submittedName>
        <fullName evidence="1">Uncharacterized protein</fullName>
    </submittedName>
</protein>